<dbReference type="HOGENOM" id="CLU_2904505_0_0_1"/>
<dbReference type="AlphaFoldDB" id="W6MN76"/>
<sequence length="62" mass="7021">MRIGVVLGTVLYCRLPRRIIRIETGHLGLTLLGTMVYELPGRRSTREKSVQVNFTIKLHSNG</sequence>
<dbReference type="RefSeq" id="XP_022460033.1">
    <property type="nucleotide sequence ID" value="XM_022600715.1"/>
</dbReference>
<evidence type="ECO:0000313" key="2">
    <source>
        <dbReference type="Proteomes" id="UP000019384"/>
    </source>
</evidence>
<accession>W6MN76</accession>
<keyword evidence="2" id="KW-1185">Reference proteome</keyword>
<protein>
    <submittedName>
        <fullName evidence="1">Uncharacterized protein</fullName>
    </submittedName>
</protein>
<name>W6MN76_9ASCO</name>
<proteinExistence type="predicted"/>
<gene>
    <name evidence="1" type="ORF">KUCA_T00004022001</name>
</gene>
<reference evidence="1" key="1">
    <citation type="submission" date="2013-12" db="EMBL/GenBank/DDBJ databases">
        <authorList>
            <person name="Genoscope - CEA"/>
        </authorList>
    </citation>
    <scope>NUCLEOTIDE SEQUENCE</scope>
    <source>
        <strain evidence="1">CBS 1993</strain>
    </source>
</reference>
<dbReference type="EMBL" id="HG793129">
    <property type="protein sequence ID" value="CDK28041.1"/>
    <property type="molecule type" value="Genomic_DNA"/>
</dbReference>
<dbReference type="GeneID" id="34521421"/>
<evidence type="ECO:0000313" key="1">
    <source>
        <dbReference type="EMBL" id="CDK28041.1"/>
    </source>
</evidence>
<dbReference type="Proteomes" id="UP000019384">
    <property type="component" value="Unassembled WGS sequence"/>
</dbReference>
<reference evidence="1" key="2">
    <citation type="submission" date="2014-02" db="EMBL/GenBank/DDBJ databases">
        <title>Complete DNA sequence of /Kuraishia capsulata/ illustrates novel genomic features among budding yeasts (/Saccharomycotina/).</title>
        <authorList>
            <person name="Morales L."/>
            <person name="Noel B."/>
            <person name="Porcel B."/>
            <person name="Marcet-Houben M."/>
            <person name="Hullo M-F."/>
            <person name="Sacerdot C."/>
            <person name="Tekaia F."/>
            <person name="Leh-Louis V."/>
            <person name="Despons L."/>
            <person name="Khanna V."/>
            <person name="Aury J-M."/>
            <person name="Barbe V."/>
            <person name="Couloux A."/>
            <person name="Labadie K."/>
            <person name="Pelletier E."/>
            <person name="Souciet J-L."/>
            <person name="Boekhout T."/>
            <person name="Gabaldon T."/>
            <person name="Wincker P."/>
            <person name="Dujon B."/>
        </authorList>
    </citation>
    <scope>NUCLEOTIDE SEQUENCE</scope>
    <source>
        <strain evidence="1">CBS 1993</strain>
    </source>
</reference>
<organism evidence="1 2">
    <name type="scientific">Kuraishia capsulata CBS 1993</name>
    <dbReference type="NCBI Taxonomy" id="1382522"/>
    <lineage>
        <taxon>Eukaryota</taxon>
        <taxon>Fungi</taxon>
        <taxon>Dikarya</taxon>
        <taxon>Ascomycota</taxon>
        <taxon>Saccharomycotina</taxon>
        <taxon>Pichiomycetes</taxon>
        <taxon>Pichiales</taxon>
        <taxon>Pichiaceae</taxon>
        <taxon>Kuraishia</taxon>
    </lineage>
</organism>